<feature type="domain" description="PilZ" evidence="1">
    <location>
        <begin position="23"/>
        <end position="103"/>
    </location>
</feature>
<reference evidence="2 3" key="1">
    <citation type="submission" date="2016-10" db="EMBL/GenBank/DDBJ databases">
        <authorList>
            <person name="de Groot N.N."/>
        </authorList>
    </citation>
    <scope>NUCLEOTIDE SEQUENCE [LARGE SCALE GENOMIC DNA]</scope>
    <source>
        <strain evidence="2 3">CCM7597</strain>
    </source>
</reference>
<keyword evidence="3" id="KW-1185">Reference proteome</keyword>
<organism evidence="2 3">
    <name type="scientific">Thalassobacillus cyri</name>
    <dbReference type="NCBI Taxonomy" id="571932"/>
    <lineage>
        <taxon>Bacteria</taxon>
        <taxon>Bacillati</taxon>
        <taxon>Bacillota</taxon>
        <taxon>Bacilli</taxon>
        <taxon>Bacillales</taxon>
        <taxon>Bacillaceae</taxon>
        <taxon>Thalassobacillus</taxon>
    </lineage>
</organism>
<gene>
    <name evidence="2" type="ORF">SAMN05421743_10713</name>
</gene>
<dbReference type="Pfam" id="PF07238">
    <property type="entry name" value="PilZ"/>
    <property type="match status" value="1"/>
</dbReference>
<evidence type="ECO:0000313" key="3">
    <source>
        <dbReference type="Proteomes" id="UP000198584"/>
    </source>
</evidence>
<dbReference type="STRING" id="571932.SAMN05421743_10713"/>
<sequence>MYYRRNEAFRYSFEPNLAAKFIANTSEQTKGELHILDISLHGMKVNLPAHPYQKGDKIFIQFMLVNQQFDVDGEIVWLKPLGKKVQAGVQLSTTESVRKQLVDQLKVYAKKKNDSAG</sequence>
<dbReference type="RefSeq" id="WP_176791446.1">
    <property type="nucleotide sequence ID" value="NZ_FNQR01000007.1"/>
</dbReference>
<dbReference type="Proteomes" id="UP000198584">
    <property type="component" value="Unassembled WGS sequence"/>
</dbReference>
<dbReference type="EMBL" id="FNQR01000007">
    <property type="protein sequence ID" value="SEA68211.1"/>
    <property type="molecule type" value="Genomic_DNA"/>
</dbReference>
<name>A0A1H4D6C4_9BACI</name>
<dbReference type="Gene3D" id="2.40.10.220">
    <property type="entry name" value="predicted glycosyltransferase like domains"/>
    <property type="match status" value="1"/>
</dbReference>
<accession>A0A1H4D6C4</accession>
<dbReference type="SUPFAM" id="SSF141371">
    <property type="entry name" value="PilZ domain-like"/>
    <property type="match status" value="1"/>
</dbReference>
<proteinExistence type="predicted"/>
<evidence type="ECO:0000313" key="2">
    <source>
        <dbReference type="EMBL" id="SEA68211.1"/>
    </source>
</evidence>
<dbReference type="InterPro" id="IPR009875">
    <property type="entry name" value="PilZ_domain"/>
</dbReference>
<protein>
    <submittedName>
        <fullName evidence="2">PilZ domain-containing protein</fullName>
    </submittedName>
</protein>
<dbReference type="GO" id="GO:0035438">
    <property type="term" value="F:cyclic-di-GMP binding"/>
    <property type="evidence" value="ECO:0007669"/>
    <property type="project" value="InterPro"/>
</dbReference>
<evidence type="ECO:0000259" key="1">
    <source>
        <dbReference type="Pfam" id="PF07238"/>
    </source>
</evidence>
<dbReference type="AlphaFoldDB" id="A0A1H4D6C4"/>